<evidence type="ECO:0000313" key="2">
    <source>
        <dbReference type="Proteomes" id="UP000187203"/>
    </source>
</evidence>
<evidence type="ECO:0000313" key="1">
    <source>
        <dbReference type="EMBL" id="OMP13291.1"/>
    </source>
</evidence>
<sequence>MELFVSWIISTKFGIVNIAAIGGTITHEKSPPNIHMDSQDQPFTFLYGT</sequence>
<dbReference type="EMBL" id="AWUE01004633">
    <property type="protein sequence ID" value="OMP13291.1"/>
    <property type="molecule type" value="Genomic_DNA"/>
</dbReference>
<organism evidence="1 2">
    <name type="scientific">Corchorus olitorius</name>
    <dbReference type="NCBI Taxonomy" id="93759"/>
    <lineage>
        <taxon>Eukaryota</taxon>
        <taxon>Viridiplantae</taxon>
        <taxon>Streptophyta</taxon>
        <taxon>Embryophyta</taxon>
        <taxon>Tracheophyta</taxon>
        <taxon>Spermatophyta</taxon>
        <taxon>Magnoliopsida</taxon>
        <taxon>eudicotyledons</taxon>
        <taxon>Gunneridae</taxon>
        <taxon>Pentapetalae</taxon>
        <taxon>rosids</taxon>
        <taxon>malvids</taxon>
        <taxon>Malvales</taxon>
        <taxon>Malvaceae</taxon>
        <taxon>Grewioideae</taxon>
        <taxon>Apeibeae</taxon>
        <taxon>Corchorus</taxon>
    </lineage>
</organism>
<reference evidence="2" key="1">
    <citation type="submission" date="2013-09" db="EMBL/GenBank/DDBJ databases">
        <title>Corchorus olitorius genome sequencing.</title>
        <authorList>
            <person name="Alam M."/>
            <person name="Haque M.S."/>
            <person name="Islam M.S."/>
            <person name="Emdad E.M."/>
            <person name="Islam M.M."/>
            <person name="Ahmed B."/>
            <person name="Halim A."/>
            <person name="Hossen Q.M.M."/>
            <person name="Hossain M.Z."/>
            <person name="Ahmed R."/>
            <person name="Khan M.M."/>
            <person name="Islam R."/>
            <person name="Rashid M.M."/>
            <person name="Khan S.A."/>
            <person name="Rahman M.S."/>
            <person name="Alam M."/>
            <person name="Yahiya A.S."/>
            <person name="Khan M.S."/>
            <person name="Azam M.S."/>
            <person name="Haque T."/>
            <person name="Lashkar M.Z.H."/>
            <person name="Akhand A.I."/>
            <person name="Morshed G."/>
            <person name="Roy S."/>
            <person name="Uddin K.S."/>
            <person name="Rabeya T."/>
            <person name="Hossain A.S."/>
            <person name="Chowdhury A."/>
            <person name="Snigdha A.R."/>
            <person name="Mortoza M.S."/>
            <person name="Matin S.A."/>
            <person name="Hoque S.M.E."/>
            <person name="Islam M.K."/>
            <person name="Roy D.K."/>
            <person name="Haider R."/>
            <person name="Moosa M.M."/>
            <person name="Elias S.M."/>
            <person name="Hasan A.M."/>
            <person name="Jahan S."/>
            <person name="Shafiuddin M."/>
            <person name="Mahmood N."/>
            <person name="Shommy N.S."/>
        </authorList>
    </citation>
    <scope>NUCLEOTIDE SEQUENCE [LARGE SCALE GENOMIC DNA]</scope>
    <source>
        <strain evidence="2">cv. O-4</strain>
    </source>
</reference>
<accession>A0A1R3L1S1</accession>
<name>A0A1R3L1S1_9ROSI</name>
<gene>
    <name evidence="1" type="ORF">COLO4_01928</name>
</gene>
<dbReference type="Proteomes" id="UP000187203">
    <property type="component" value="Unassembled WGS sequence"/>
</dbReference>
<keyword evidence="2" id="KW-1185">Reference proteome</keyword>
<dbReference type="AlphaFoldDB" id="A0A1R3L1S1"/>
<proteinExistence type="predicted"/>
<comment type="caution">
    <text evidence="1">The sequence shown here is derived from an EMBL/GenBank/DDBJ whole genome shotgun (WGS) entry which is preliminary data.</text>
</comment>
<protein>
    <submittedName>
        <fullName evidence="1">Uncharacterized protein</fullName>
    </submittedName>
</protein>